<name>A0A4X1VH65_PIG</name>
<dbReference type="PANTHER" id="PTHR12469:SF2">
    <property type="entry name" value="SUCCINATE DEHYDROGENASE ASSEMBLY FACTOR 2, MITOCHONDRIAL"/>
    <property type="match status" value="1"/>
</dbReference>
<dbReference type="HAMAP" id="MF_03057">
    <property type="entry name" value="SDHAF2"/>
    <property type="match status" value="1"/>
</dbReference>
<dbReference type="Proteomes" id="UP000314985">
    <property type="component" value="Chromosome 2"/>
</dbReference>
<dbReference type="InterPro" id="IPR036714">
    <property type="entry name" value="SDH_sf"/>
</dbReference>
<dbReference type="Pfam" id="PF03937">
    <property type="entry name" value="Sdh5"/>
    <property type="match status" value="1"/>
</dbReference>
<keyword evidence="2 4" id="KW-0496">Mitochondrion</keyword>
<protein>
    <recommendedName>
        <fullName evidence="4">Succinate dehydrogenase assembly factor 2, mitochondrial</fullName>
        <shortName evidence="4">SDH assembly factor 2</shortName>
        <shortName evidence="4">SDHAF2</shortName>
    </recommendedName>
</protein>
<dbReference type="GO" id="GO:0010719">
    <property type="term" value="P:negative regulation of epithelial to mesenchymal transition"/>
    <property type="evidence" value="ECO:0007669"/>
    <property type="project" value="UniProtKB-ARBA"/>
</dbReference>
<comment type="subunit">
    <text evidence="4">Interacts with SDHA within the SDH catalytic dimer.</text>
</comment>
<sequence>MTKVVVPVVKMSVAYLFQGLALSRRHLVSPLFSVTSFRRSYRSYRGDSPTDSQTDMIEIPLPPWQERTDESIETKRARLLYESRKRGMLENCILLSLFAKEHLHQMTEKQLNLYDRLINEPSNDWDIYYWATEAKPAPEIFENEVLALLRDFAKNKNREQRLRAPDLEYLFEKPR</sequence>
<proteinExistence type="inferred from homology"/>
<dbReference type="GO" id="GO:0090090">
    <property type="term" value="P:negative regulation of canonical Wnt signaling pathway"/>
    <property type="evidence" value="ECO:0007669"/>
    <property type="project" value="UniProtKB-ARBA"/>
</dbReference>
<evidence type="ECO:0000313" key="6">
    <source>
        <dbReference type="Proteomes" id="UP000314985"/>
    </source>
</evidence>
<reference evidence="5 6" key="1">
    <citation type="submission" date="2017-08" db="EMBL/GenBank/DDBJ databases">
        <title>USMARCv1.0.</title>
        <authorList>
            <person name="Hannum G.I."/>
            <person name="Koren S."/>
            <person name="Schroeder S.G."/>
            <person name="Chin S.C."/>
            <person name="Nonneman D.J."/>
            <person name="Becker S.A."/>
            <person name="Rosen B.D."/>
            <person name="Bickhart D.M."/>
            <person name="Putnam N.H."/>
            <person name="Green R.E."/>
            <person name="Tuggle C.K."/>
            <person name="Liu H."/>
            <person name="Rohrer G.A."/>
            <person name="Warr A."/>
            <person name="Hall R."/>
            <person name="Kim K."/>
            <person name="Hume D.A."/>
            <person name="Talbot R."/>
            <person name="Chow W."/>
            <person name="Howe K."/>
            <person name="Schwartz A.S."/>
            <person name="Watson M."/>
            <person name="Archibald A.L."/>
            <person name="Phillippy A.M."/>
            <person name="Smith T.P.L."/>
        </authorList>
    </citation>
    <scope>NUCLEOTIDE SEQUENCE [LARGE SCALE GENOMIC DNA]</scope>
</reference>
<evidence type="ECO:0000313" key="5">
    <source>
        <dbReference type="Ensembl" id="ENSSSCP00070042747.1"/>
    </source>
</evidence>
<dbReference type="AlphaFoldDB" id="A0A4X1VH65"/>
<dbReference type="Gene3D" id="1.10.150.250">
    <property type="entry name" value="Flavinator of succinate dehydrogenase"/>
    <property type="match status" value="1"/>
</dbReference>
<evidence type="ECO:0000256" key="4">
    <source>
        <dbReference type="HAMAP-Rule" id="MF_03057"/>
    </source>
</evidence>
<dbReference type="FunFam" id="1.10.150.250:FF:000002">
    <property type="entry name" value="Succinate dehydrogenase assembly factor 2, mitochondrial"/>
    <property type="match status" value="1"/>
</dbReference>
<reference evidence="5" key="2">
    <citation type="submission" date="2025-05" db="UniProtKB">
        <authorList>
            <consortium name="Ensembl"/>
        </authorList>
    </citation>
    <scope>IDENTIFICATION</scope>
</reference>
<dbReference type="Proteomes" id="UP000694727">
    <property type="component" value="Unplaced"/>
</dbReference>
<dbReference type="GO" id="GO:0006121">
    <property type="term" value="P:mitochondrial electron transport, succinate to ubiquinone"/>
    <property type="evidence" value="ECO:0007669"/>
    <property type="project" value="UniProtKB-UniRule"/>
</dbReference>
<evidence type="ECO:0000256" key="1">
    <source>
        <dbReference type="ARBA" id="ARBA00004305"/>
    </source>
</evidence>
<organism evidence="5 6">
    <name type="scientific">Sus scrofa</name>
    <name type="common">Pig</name>
    <dbReference type="NCBI Taxonomy" id="9823"/>
    <lineage>
        <taxon>Eukaryota</taxon>
        <taxon>Metazoa</taxon>
        <taxon>Chordata</taxon>
        <taxon>Craniata</taxon>
        <taxon>Vertebrata</taxon>
        <taxon>Euteleostomi</taxon>
        <taxon>Mammalia</taxon>
        <taxon>Eutheria</taxon>
        <taxon>Laurasiatheria</taxon>
        <taxon>Artiodactyla</taxon>
        <taxon>Suina</taxon>
        <taxon>Suidae</taxon>
        <taxon>Sus</taxon>
    </lineage>
</organism>
<evidence type="ECO:0000256" key="3">
    <source>
        <dbReference type="ARBA" id="ARBA00023186"/>
    </source>
</evidence>
<comment type="function">
    <text evidence="4">Plays an essential role in the assembly of succinate dehydrogenase (SDH), an enzyme complex (also referred to as respiratory complex II) that is a component of both the tricarboxylic acid (TCA) cycle and the mitochondrial electron transport chain, and which couples the oxidation of succinate to fumarate with the reduction of ubiquinone (coenzyme Q) to ubiquinol. Required for flavinylation (covalent attachment of FAD) of the flavoprotein subunit SDHA of the SDH catalytic dimer.</text>
</comment>
<dbReference type="GO" id="GO:0005759">
    <property type="term" value="C:mitochondrial matrix"/>
    <property type="evidence" value="ECO:0007669"/>
    <property type="project" value="UniProtKB-SubCell"/>
</dbReference>
<dbReference type="Ensembl" id="ENSSSCT00035072498.1">
    <property type="protein sequence ID" value="ENSSSCP00035029429.1"/>
    <property type="gene ID" value="ENSSSCG00035054317.1"/>
</dbReference>
<dbReference type="Ensembl" id="ENSSSCT00070050573.1">
    <property type="protein sequence ID" value="ENSSSCP00070042747.1"/>
    <property type="gene ID" value="ENSSSCG00070025290.1"/>
</dbReference>
<evidence type="ECO:0000256" key="2">
    <source>
        <dbReference type="ARBA" id="ARBA00023128"/>
    </source>
</evidence>
<dbReference type="InterPro" id="IPR028882">
    <property type="entry name" value="SDHAF2"/>
</dbReference>
<keyword evidence="3 4" id="KW-0143">Chaperone</keyword>
<comment type="similarity">
    <text evidence="4">Belongs to the SDHAF2 family.</text>
</comment>
<dbReference type="PANTHER" id="PTHR12469">
    <property type="entry name" value="PROTEIN EMI5 HOMOLOG, MITOCHONDRIAL"/>
    <property type="match status" value="1"/>
</dbReference>
<dbReference type="Ensembl" id="ENSSSCT00025107840.1">
    <property type="protein sequence ID" value="ENSSSCP00025048732.1"/>
    <property type="gene ID" value="ENSSSCG00025077528.1"/>
</dbReference>
<dbReference type="SUPFAM" id="SSF109910">
    <property type="entry name" value="YgfY-like"/>
    <property type="match status" value="1"/>
</dbReference>
<gene>
    <name evidence="4" type="primary">SDHAF2</name>
    <name evidence="4" type="synonym">PGL2</name>
    <name evidence="4" type="synonym">SDH5</name>
</gene>
<dbReference type="InterPro" id="IPR005631">
    <property type="entry name" value="SDH"/>
</dbReference>
<comment type="subcellular location">
    <subcellularLocation>
        <location evidence="1 4">Mitochondrion matrix</location>
    </subcellularLocation>
</comment>
<dbReference type="Proteomes" id="UP000694720">
    <property type="component" value="Unplaced"/>
</dbReference>
<accession>A0A4X1VH65</accession>